<reference evidence="1" key="1">
    <citation type="submission" date="2025-08" db="UniProtKB">
        <authorList>
            <consortium name="Ensembl"/>
        </authorList>
    </citation>
    <scope>IDENTIFICATION</scope>
</reference>
<keyword evidence="2" id="KW-1185">Reference proteome</keyword>
<reference evidence="1" key="2">
    <citation type="submission" date="2025-09" db="UniProtKB">
        <authorList>
            <consortium name="Ensembl"/>
        </authorList>
    </citation>
    <scope>IDENTIFICATION</scope>
</reference>
<evidence type="ECO:0000313" key="2">
    <source>
        <dbReference type="Proteomes" id="UP000261620"/>
    </source>
</evidence>
<dbReference type="Pfam" id="PF15103">
    <property type="entry name" value="G0-G1_switch_2"/>
    <property type="match status" value="1"/>
</dbReference>
<sequence length="75" mass="8494">MESTGKIISFVKRILSQWPSKGTLKIYALGSTLAMLGVVGGLKCHKIHRNIVMLGKKLFLKSFHKQSRYLQESNF</sequence>
<dbReference type="PANTHER" id="PTHR15570">
    <property type="entry name" value="G0/G1 SWITCH PROTEIN 2"/>
    <property type="match status" value="1"/>
</dbReference>
<proteinExistence type="predicted"/>
<dbReference type="AlphaFoldDB" id="A0A3Q4BCC7"/>
<dbReference type="InterPro" id="IPR016821">
    <property type="entry name" value="G0S2"/>
</dbReference>
<dbReference type="Ensembl" id="ENSMMOT00000016564.1">
    <property type="protein sequence ID" value="ENSMMOP00000016290.1"/>
    <property type="gene ID" value="ENSMMOG00000012438.1"/>
</dbReference>
<protein>
    <submittedName>
        <fullName evidence="1">Uncharacterized protein</fullName>
    </submittedName>
</protein>
<evidence type="ECO:0000313" key="1">
    <source>
        <dbReference type="Ensembl" id="ENSMMOP00000016290.1"/>
    </source>
</evidence>
<organism evidence="1 2">
    <name type="scientific">Mola mola</name>
    <name type="common">Ocean sunfish</name>
    <name type="synonym">Tetraodon mola</name>
    <dbReference type="NCBI Taxonomy" id="94237"/>
    <lineage>
        <taxon>Eukaryota</taxon>
        <taxon>Metazoa</taxon>
        <taxon>Chordata</taxon>
        <taxon>Craniata</taxon>
        <taxon>Vertebrata</taxon>
        <taxon>Euteleostomi</taxon>
        <taxon>Actinopterygii</taxon>
        <taxon>Neopterygii</taxon>
        <taxon>Teleostei</taxon>
        <taxon>Neoteleostei</taxon>
        <taxon>Acanthomorphata</taxon>
        <taxon>Eupercaria</taxon>
        <taxon>Tetraodontiformes</taxon>
        <taxon>Molidae</taxon>
        <taxon>Mola</taxon>
    </lineage>
</organism>
<name>A0A3Q4BCC7_MOLML</name>
<accession>A0A3Q4BCC7</accession>
<dbReference type="Proteomes" id="UP000261620">
    <property type="component" value="Unplaced"/>
</dbReference>
<dbReference type="PANTHER" id="PTHR15570:SF2">
    <property type="entry name" value="G0_G1 SWITCH PROTEIN 2"/>
    <property type="match status" value="1"/>
</dbReference>